<protein>
    <recommendedName>
        <fullName evidence="1">AB hydrolase-1 domain-containing protein</fullName>
    </recommendedName>
</protein>
<feature type="domain" description="AB hydrolase-1" evidence="1">
    <location>
        <begin position="29"/>
        <end position="254"/>
    </location>
</feature>
<comment type="caution">
    <text evidence="2">The sequence shown here is derived from an EMBL/GenBank/DDBJ whole genome shotgun (WGS) entry which is preliminary data.</text>
</comment>
<dbReference type="PRINTS" id="PR00412">
    <property type="entry name" value="EPOXHYDRLASE"/>
</dbReference>
<sequence length="270" mass="30514">MKPYLNYTGLWKERLGIAYLDPAPDRQRVIVLLHGLGADAESWVFQYPVLIAAGFRPLAPDLPGFGRSAAYAQRWSVKRTAEKLAAWLAALGVERFSLVGHSMGGAVAQELALICAERVEKLVLVNTFAHLRIRFSGETRYLTRRFVTLNFRGLDQQAAQVAERVFPREDQTIWRELVVEKILQASPRVYRQAMLSLAVFDARRKAKKLSMPALVVTSEEDTTIAPSIQTELASRLPNARQVRIEQSGHAVLIDQAEEFNRTLLTFLRER</sequence>
<dbReference type="InterPro" id="IPR029058">
    <property type="entry name" value="AB_hydrolase_fold"/>
</dbReference>
<reference evidence="2 3" key="1">
    <citation type="submission" date="2015-07" db="EMBL/GenBank/DDBJ databases">
        <title>Genome sequence of Ornatilinea apprima DSM 23815.</title>
        <authorList>
            <person name="Hemp J."/>
            <person name="Ward L.M."/>
            <person name="Pace L.A."/>
            <person name="Fischer W.W."/>
        </authorList>
    </citation>
    <scope>NUCLEOTIDE SEQUENCE [LARGE SCALE GENOMIC DNA]</scope>
    <source>
        <strain evidence="2 3">P3M-1</strain>
    </source>
</reference>
<dbReference type="AlphaFoldDB" id="A0A0P6WVQ9"/>
<evidence type="ECO:0000259" key="1">
    <source>
        <dbReference type="Pfam" id="PF00561"/>
    </source>
</evidence>
<keyword evidence="3" id="KW-1185">Reference proteome</keyword>
<organism evidence="2 3">
    <name type="scientific">Ornatilinea apprima</name>
    <dbReference type="NCBI Taxonomy" id="1134406"/>
    <lineage>
        <taxon>Bacteria</taxon>
        <taxon>Bacillati</taxon>
        <taxon>Chloroflexota</taxon>
        <taxon>Anaerolineae</taxon>
        <taxon>Anaerolineales</taxon>
        <taxon>Anaerolineaceae</taxon>
        <taxon>Ornatilinea</taxon>
    </lineage>
</organism>
<dbReference type="Gene3D" id="3.40.50.1820">
    <property type="entry name" value="alpha/beta hydrolase"/>
    <property type="match status" value="1"/>
</dbReference>
<dbReference type="PRINTS" id="PR00111">
    <property type="entry name" value="ABHYDROLASE"/>
</dbReference>
<dbReference type="InterPro" id="IPR000639">
    <property type="entry name" value="Epox_hydrolase-like"/>
</dbReference>
<dbReference type="GO" id="GO:0003824">
    <property type="term" value="F:catalytic activity"/>
    <property type="evidence" value="ECO:0007669"/>
    <property type="project" value="InterPro"/>
</dbReference>
<dbReference type="InterPro" id="IPR000073">
    <property type="entry name" value="AB_hydrolase_1"/>
</dbReference>
<dbReference type="PATRIC" id="fig|1134406.4.peg.1315"/>
<dbReference type="InterPro" id="IPR050266">
    <property type="entry name" value="AB_hydrolase_sf"/>
</dbReference>
<dbReference type="Proteomes" id="UP000050417">
    <property type="component" value="Unassembled WGS sequence"/>
</dbReference>
<dbReference type="PANTHER" id="PTHR43798:SF33">
    <property type="entry name" value="HYDROLASE, PUTATIVE (AFU_ORTHOLOGUE AFUA_2G14860)-RELATED"/>
    <property type="match status" value="1"/>
</dbReference>
<proteinExistence type="predicted"/>
<evidence type="ECO:0000313" key="2">
    <source>
        <dbReference type="EMBL" id="KPL74349.1"/>
    </source>
</evidence>
<gene>
    <name evidence="2" type="ORF">ADN00_13695</name>
</gene>
<dbReference type="SUPFAM" id="SSF53474">
    <property type="entry name" value="alpha/beta-Hydrolases"/>
    <property type="match status" value="1"/>
</dbReference>
<evidence type="ECO:0000313" key="3">
    <source>
        <dbReference type="Proteomes" id="UP000050417"/>
    </source>
</evidence>
<dbReference type="EMBL" id="LGCL01000032">
    <property type="protein sequence ID" value="KPL74349.1"/>
    <property type="molecule type" value="Genomic_DNA"/>
</dbReference>
<accession>A0A0P6WVQ9</accession>
<name>A0A0P6WVQ9_9CHLR</name>
<dbReference type="Pfam" id="PF00561">
    <property type="entry name" value="Abhydrolase_1"/>
    <property type="match status" value="1"/>
</dbReference>
<dbReference type="STRING" id="1134406.ADN00_13695"/>
<dbReference type="GO" id="GO:0016020">
    <property type="term" value="C:membrane"/>
    <property type="evidence" value="ECO:0007669"/>
    <property type="project" value="TreeGrafter"/>
</dbReference>
<dbReference type="PANTHER" id="PTHR43798">
    <property type="entry name" value="MONOACYLGLYCEROL LIPASE"/>
    <property type="match status" value="1"/>
</dbReference>